<evidence type="ECO:0000256" key="7">
    <source>
        <dbReference type="ARBA" id="ARBA00023136"/>
    </source>
</evidence>
<keyword evidence="5" id="KW-0256">Endoplasmic reticulum</keyword>
<dbReference type="PANTHER" id="PTHR12154:SF4">
    <property type="entry name" value="UDP-N-ACETYLGLUCOSAMINE TRANSFERASE SUBUNIT ALG14 HOMOLOG"/>
    <property type="match status" value="1"/>
</dbReference>
<evidence type="ECO:0000256" key="3">
    <source>
        <dbReference type="ARBA" id="ARBA00017467"/>
    </source>
</evidence>
<dbReference type="GO" id="GO:0006488">
    <property type="term" value="P:dolichol-linked oligosaccharide biosynthetic process"/>
    <property type="evidence" value="ECO:0007669"/>
    <property type="project" value="InterPro"/>
</dbReference>
<keyword evidence="4 8" id="KW-0812">Transmembrane</keyword>
<dbReference type="Proteomes" id="UP000829999">
    <property type="component" value="Chromosome 26"/>
</dbReference>
<proteinExistence type="inferred from homology"/>
<keyword evidence="7 8" id="KW-0472">Membrane</keyword>
<comment type="similarity">
    <text evidence="2">Belongs to the ALG14 family.</text>
</comment>
<keyword evidence="10" id="KW-0808">Transferase</keyword>
<feature type="transmembrane region" description="Helical" evidence="8">
    <location>
        <begin position="6"/>
        <end position="26"/>
    </location>
</feature>
<dbReference type="InterPro" id="IPR013969">
    <property type="entry name" value="Oligosacch_biosynth_Alg14"/>
</dbReference>
<evidence type="ECO:0000256" key="6">
    <source>
        <dbReference type="ARBA" id="ARBA00022989"/>
    </source>
</evidence>
<dbReference type="CTD" id="199857"/>
<dbReference type="Pfam" id="PF08660">
    <property type="entry name" value="Alg14"/>
    <property type="match status" value="1"/>
</dbReference>
<protein>
    <recommendedName>
        <fullName evidence="3">UDP-N-acetylglucosamine transferase subunit ALG14</fullName>
    </recommendedName>
</protein>
<evidence type="ECO:0000256" key="5">
    <source>
        <dbReference type="ARBA" id="ARBA00022824"/>
    </source>
</evidence>
<dbReference type="PANTHER" id="PTHR12154">
    <property type="entry name" value="GLYCOSYL TRANSFERASE-RELATED"/>
    <property type="match status" value="1"/>
</dbReference>
<evidence type="ECO:0000313" key="10">
    <source>
        <dbReference type="RefSeq" id="XP_035432481.2"/>
    </source>
</evidence>
<evidence type="ECO:0000313" key="9">
    <source>
        <dbReference type="Proteomes" id="UP000829999"/>
    </source>
</evidence>
<dbReference type="SUPFAM" id="SSF53756">
    <property type="entry name" value="UDP-Glycosyltransferase/glycogen phosphorylase"/>
    <property type="match status" value="1"/>
</dbReference>
<dbReference type="Gene3D" id="3.40.50.2000">
    <property type="entry name" value="Glycogen Phosphorylase B"/>
    <property type="match status" value="1"/>
</dbReference>
<name>A0A9R0CXA4_SPOFR</name>
<comment type="subcellular location">
    <subcellularLocation>
        <location evidence="1">Endoplasmic reticulum membrane</location>
        <topology evidence="1">Single-pass membrane protein</topology>
    </subcellularLocation>
</comment>
<dbReference type="GeneID" id="118264170"/>
<dbReference type="RefSeq" id="XP_035432481.2">
    <property type="nucleotide sequence ID" value="XM_035576588.2"/>
</dbReference>
<evidence type="ECO:0000256" key="8">
    <source>
        <dbReference type="SAM" id="Phobius"/>
    </source>
</evidence>
<organism evidence="9 10">
    <name type="scientific">Spodoptera frugiperda</name>
    <name type="common">Fall armyworm</name>
    <dbReference type="NCBI Taxonomy" id="7108"/>
    <lineage>
        <taxon>Eukaryota</taxon>
        <taxon>Metazoa</taxon>
        <taxon>Ecdysozoa</taxon>
        <taxon>Arthropoda</taxon>
        <taxon>Hexapoda</taxon>
        <taxon>Insecta</taxon>
        <taxon>Pterygota</taxon>
        <taxon>Neoptera</taxon>
        <taxon>Endopterygota</taxon>
        <taxon>Lepidoptera</taxon>
        <taxon>Glossata</taxon>
        <taxon>Ditrysia</taxon>
        <taxon>Noctuoidea</taxon>
        <taxon>Noctuidae</taxon>
        <taxon>Amphipyrinae</taxon>
        <taxon>Spodoptera</taxon>
    </lineage>
</organism>
<sequence length="213" mass="24399">MALEIVGAILFTILLAFLLRVLYLIYEITIVNKCELTRPKSLRTILCIGSGGHTTELLRLVKNLNKKKYQPRVYILADNDVSSEVKIHETEKEQSDYTLSRIPRSRNVQQSYFSSVISTLYATLCTLPVIYNFKPDVIFCNGPGTCIPVCVVAFLLRCLYLLDCRIVFIESICRVRTLSLTGKILQFFADIVVVQWPQLRDVCFRAKYFGRLT</sequence>
<dbReference type="AlphaFoldDB" id="A0A9R0CXA4"/>
<keyword evidence="9" id="KW-1185">Reference proteome</keyword>
<keyword evidence="6 8" id="KW-1133">Transmembrane helix</keyword>
<dbReference type="OrthoDB" id="17098at2759"/>
<evidence type="ECO:0000256" key="1">
    <source>
        <dbReference type="ARBA" id="ARBA00004389"/>
    </source>
</evidence>
<accession>A0A9R0CXA4</accession>
<feature type="transmembrane region" description="Helical" evidence="8">
    <location>
        <begin position="111"/>
        <end position="130"/>
    </location>
</feature>
<evidence type="ECO:0000256" key="4">
    <source>
        <dbReference type="ARBA" id="ARBA00022692"/>
    </source>
</evidence>
<feature type="transmembrane region" description="Helical" evidence="8">
    <location>
        <begin position="142"/>
        <end position="162"/>
    </location>
</feature>
<gene>
    <name evidence="10" type="primary">LOC118264170</name>
</gene>
<reference evidence="10" key="1">
    <citation type="submission" date="2025-08" db="UniProtKB">
        <authorList>
            <consortium name="RefSeq"/>
        </authorList>
    </citation>
    <scope>IDENTIFICATION</scope>
    <source>
        <tissue evidence="10">Whole larval tissue</tissue>
    </source>
</reference>
<evidence type="ECO:0000256" key="2">
    <source>
        <dbReference type="ARBA" id="ARBA00009731"/>
    </source>
</evidence>
<dbReference type="GO" id="GO:0004577">
    <property type="term" value="F:N-acetylglucosaminyldiphosphodolichol N-acetylglucosaminyltransferase activity"/>
    <property type="evidence" value="ECO:0007669"/>
    <property type="project" value="TreeGrafter"/>
</dbReference>
<dbReference type="GO" id="GO:0043541">
    <property type="term" value="C:UDP-N-acetylglucosamine transferase complex"/>
    <property type="evidence" value="ECO:0007669"/>
    <property type="project" value="TreeGrafter"/>
</dbReference>